<dbReference type="Proteomes" id="UP000828390">
    <property type="component" value="Unassembled WGS sequence"/>
</dbReference>
<keyword evidence="3" id="KW-1185">Reference proteome</keyword>
<sequence length="52" mass="5767">MQLWSGTPVCCPVYRGDCSLNRSMFRRRIHSGGGKCDDPTPCPQRSPSAVVR</sequence>
<dbReference type="AlphaFoldDB" id="A0A9D4H022"/>
<comment type="caution">
    <text evidence="2">The sequence shown here is derived from an EMBL/GenBank/DDBJ whole genome shotgun (WGS) entry which is preliminary data.</text>
</comment>
<protein>
    <submittedName>
        <fullName evidence="2">Uncharacterized protein</fullName>
    </submittedName>
</protein>
<dbReference type="EMBL" id="JAIWYP010000005">
    <property type="protein sequence ID" value="KAH3824938.1"/>
    <property type="molecule type" value="Genomic_DNA"/>
</dbReference>
<reference evidence="2" key="1">
    <citation type="journal article" date="2019" name="bioRxiv">
        <title>The Genome of the Zebra Mussel, Dreissena polymorpha: A Resource for Invasive Species Research.</title>
        <authorList>
            <person name="McCartney M.A."/>
            <person name="Auch B."/>
            <person name="Kono T."/>
            <person name="Mallez S."/>
            <person name="Zhang Y."/>
            <person name="Obille A."/>
            <person name="Becker A."/>
            <person name="Abrahante J.E."/>
            <person name="Garbe J."/>
            <person name="Badalamenti J.P."/>
            <person name="Herman A."/>
            <person name="Mangelson H."/>
            <person name="Liachko I."/>
            <person name="Sullivan S."/>
            <person name="Sone E.D."/>
            <person name="Koren S."/>
            <person name="Silverstein K.A.T."/>
            <person name="Beckman K.B."/>
            <person name="Gohl D.M."/>
        </authorList>
    </citation>
    <scope>NUCLEOTIDE SEQUENCE</scope>
    <source>
        <strain evidence="2">Duluth1</strain>
        <tissue evidence="2">Whole animal</tissue>
    </source>
</reference>
<gene>
    <name evidence="2" type="ORF">DPMN_126798</name>
</gene>
<evidence type="ECO:0000313" key="2">
    <source>
        <dbReference type="EMBL" id="KAH3824938.1"/>
    </source>
</evidence>
<proteinExistence type="predicted"/>
<evidence type="ECO:0000256" key="1">
    <source>
        <dbReference type="SAM" id="MobiDB-lite"/>
    </source>
</evidence>
<reference evidence="2" key="2">
    <citation type="submission" date="2020-11" db="EMBL/GenBank/DDBJ databases">
        <authorList>
            <person name="McCartney M.A."/>
            <person name="Auch B."/>
            <person name="Kono T."/>
            <person name="Mallez S."/>
            <person name="Becker A."/>
            <person name="Gohl D.M."/>
            <person name="Silverstein K.A.T."/>
            <person name="Koren S."/>
            <person name="Bechman K.B."/>
            <person name="Herman A."/>
            <person name="Abrahante J.E."/>
            <person name="Garbe J."/>
        </authorList>
    </citation>
    <scope>NUCLEOTIDE SEQUENCE</scope>
    <source>
        <strain evidence="2">Duluth1</strain>
        <tissue evidence="2">Whole animal</tissue>
    </source>
</reference>
<feature type="compositionally biased region" description="Polar residues" evidence="1">
    <location>
        <begin position="43"/>
        <end position="52"/>
    </location>
</feature>
<name>A0A9D4H022_DREPO</name>
<feature type="region of interest" description="Disordered" evidence="1">
    <location>
        <begin position="31"/>
        <end position="52"/>
    </location>
</feature>
<evidence type="ECO:0000313" key="3">
    <source>
        <dbReference type="Proteomes" id="UP000828390"/>
    </source>
</evidence>
<accession>A0A9D4H022</accession>
<organism evidence="2 3">
    <name type="scientific">Dreissena polymorpha</name>
    <name type="common">Zebra mussel</name>
    <name type="synonym">Mytilus polymorpha</name>
    <dbReference type="NCBI Taxonomy" id="45954"/>
    <lineage>
        <taxon>Eukaryota</taxon>
        <taxon>Metazoa</taxon>
        <taxon>Spiralia</taxon>
        <taxon>Lophotrochozoa</taxon>
        <taxon>Mollusca</taxon>
        <taxon>Bivalvia</taxon>
        <taxon>Autobranchia</taxon>
        <taxon>Heteroconchia</taxon>
        <taxon>Euheterodonta</taxon>
        <taxon>Imparidentia</taxon>
        <taxon>Neoheterodontei</taxon>
        <taxon>Myida</taxon>
        <taxon>Dreissenoidea</taxon>
        <taxon>Dreissenidae</taxon>
        <taxon>Dreissena</taxon>
    </lineage>
</organism>